<reference evidence="7 8" key="1">
    <citation type="submission" date="2020-12" db="EMBL/GenBank/DDBJ databases">
        <title>Revised draft genomes of Rhodomicrobium vannielii ATCC 17100 and Rhodomicrobium udaipurense JA643.</title>
        <authorList>
            <person name="Conners E.M."/>
            <person name="Davenport E.J."/>
            <person name="Bose A."/>
        </authorList>
    </citation>
    <scope>NUCLEOTIDE SEQUENCE [LARGE SCALE GENOMIC DNA]</scope>
    <source>
        <strain evidence="7 8">JA643</strain>
    </source>
</reference>
<protein>
    <recommendedName>
        <fullName evidence="9">Methyltransferase</fullName>
    </recommendedName>
</protein>
<evidence type="ECO:0000259" key="5">
    <source>
        <dbReference type="Pfam" id="PF00891"/>
    </source>
</evidence>
<organism evidence="7 8">
    <name type="scientific">Rhodomicrobium udaipurense</name>
    <dbReference type="NCBI Taxonomy" id="1202716"/>
    <lineage>
        <taxon>Bacteria</taxon>
        <taxon>Pseudomonadati</taxon>
        <taxon>Pseudomonadota</taxon>
        <taxon>Alphaproteobacteria</taxon>
        <taxon>Hyphomicrobiales</taxon>
        <taxon>Hyphomicrobiaceae</taxon>
        <taxon>Rhodomicrobium</taxon>
    </lineage>
</organism>
<dbReference type="Proteomes" id="UP000623250">
    <property type="component" value="Unassembled WGS sequence"/>
</dbReference>
<keyword evidence="3" id="KW-0949">S-adenosyl-L-methionine</keyword>
<gene>
    <name evidence="7" type="ORF">JDN41_10255</name>
</gene>
<accession>A0A8I1KLR8</accession>
<dbReference type="GO" id="GO:0046983">
    <property type="term" value="F:protein dimerization activity"/>
    <property type="evidence" value="ECO:0007669"/>
    <property type="project" value="InterPro"/>
</dbReference>
<dbReference type="Gene3D" id="3.40.50.150">
    <property type="entry name" value="Vaccinia Virus protein VP39"/>
    <property type="match status" value="1"/>
</dbReference>
<dbReference type="Pfam" id="PF08100">
    <property type="entry name" value="Dimerisation"/>
    <property type="match status" value="1"/>
</dbReference>
<evidence type="ECO:0000313" key="7">
    <source>
        <dbReference type="EMBL" id="MBJ7543943.1"/>
    </source>
</evidence>
<evidence type="ECO:0000313" key="8">
    <source>
        <dbReference type="Proteomes" id="UP000623250"/>
    </source>
</evidence>
<dbReference type="PIRSF" id="PIRSF005739">
    <property type="entry name" value="O-mtase"/>
    <property type="match status" value="1"/>
</dbReference>
<feature type="domain" description="O-methyltransferase C-terminal" evidence="5">
    <location>
        <begin position="120"/>
        <end position="326"/>
    </location>
</feature>
<evidence type="ECO:0000256" key="4">
    <source>
        <dbReference type="PIRSR" id="PIRSR005739-1"/>
    </source>
</evidence>
<dbReference type="InterPro" id="IPR012967">
    <property type="entry name" value="COMT_dimerisation"/>
</dbReference>
<dbReference type="Gene3D" id="1.10.10.10">
    <property type="entry name" value="Winged helix-like DNA-binding domain superfamily/Winged helix DNA-binding domain"/>
    <property type="match status" value="1"/>
</dbReference>
<keyword evidence="1" id="KW-0489">Methyltransferase</keyword>
<dbReference type="InterPro" id="IPR036390">
    <property type="entry name" value="WH_DNA-bd_sf"/>
</dbReference>
<evidence type="ECO:0000256" key="2">
    <source>
        <dbReference type="ARBA" id="ARBA00022679"/>
    </source>
</evidence>
<dbReference type="EMBL" id="JAEMUK010000020">
    <property type="protein sequence ID" value="MBJ7543943.1"/>
    <property type="molecule type" value="Genomic_DNA"/>
</dbReference>
<dbReference type="SUPFAM" id="SSF46785">
    <property type="entry name" value="Winged helix' DNA-binding domain"/>
    <property type="match status" value="1"/>
</dbReference>
<keyword evidence="8" id="KW-1185">Reference proteome</keyword>
<dbReference type="SUPFAM" id="SSF53335">
    <property type="entry name" value="S-adenosyl-L-methionine-dependent methyltransferases"/>
    <property type="match status" value="1"/>
</dbReference>
<evidence type="ECO:0000259" key="6">
    <source>
        <dbReference type="Pfam" id="PF08100"/>
    </source>
</evidence>
<dbReference type="PANTHER" id="PTHR43712:SF2">
    <property type="entry name" value="O-METHYLTRANSFERASE CICE"/>
    <property type="match status" value="1"/>
</dbReference>
<dbReference type="GO" id="GO:0032259">
    <property type="term" value="P:methylation"/>
    <property type="evidence" value="ECO:0007669"/>
    <property type="project" value="UniProtKB-KW"/>
</dbReference>
<dbReference type="InterPro" id="IPR029063">
    <property type="entry name" value="SAM-dependent_MTases_sf"/>
</dbReference>
<comment type="caution">
    <text evidence="7">The sequence shown here is derived from an EMBL/GenBank/DDBJ whole genome shotgun (WGS) entry which is preliminary data.</text>
</comment>
<proteinExistence type="predicted"/>
<feature type="domain" description="O-methyltransferase dimerisation" evidence="6">
    <location>
        <begin position="23"/>
        <end position="97"/>
    </location>
</feature>
<evidence type="ECO:0000256" key="1">
    <source>
        <dbReference type="ARBA" id="ARBA00022603"/>
    </source>
</evidence>
<keyword evidence="2" id="KW-0808">Transferase</keyword>
<dbReference type="AlphaFoldDB" id="A0A8I1KLR8"/>
<dbReference type="GO" id="GO:0008171">
    <property type="term" value="F:O-methyltransferase activity"/>
    <property type="evidence" value="ECO:0007669"/>
    <property type="project" value="InterPro"/>
</dbReference>
<dbReference type="RefSeq" id="WP_037241548.1">
    <property type="nucleotide sequence ID" value="NZ_JAEMUK010000020.1"/>
</dbReference>
<dbReference type="PANTHER" id="PTHR43712">
    <property type="entry name" value="PUTATIVE (AFU_ORTHOLOGUE AFUA_4G14580)-RELATED"/>
    <property type="match status" value="1"/>
</dbReference>
<dbReference type="InterPro" id="IPR036388">
    <property type="entry name" value="WH-like_DNA-bd_sf"/>
</dbReference>
<name>A0A8I1KLR8_9HYPH</name>
<dbReference type="InterPro" id="IPR016461">
    <property type="entry name" value="COMT-like"/>
</dbReference>
<dbReference type="PROSITE" id="PS51683">
    <property type="entry name" value="SAM_OMT_II"/>
    <property type="match status" value="1"/>
</dbReference>
<dbReference type="InterPro" id="IPR001077">
    <property type="entry name" value="COMT_C"/>
</dbReference>
<dbReference type="Pfam" id="PF00891">
    <property type="entry name" value="Methyltransf_2"/>
    <property type="match status" value="1"/>
</dbReference>
<sequence length="348" mass="38973">MRMEKRPIKVSGTETPPIKLIQQIIGYRTSQCIRVAVEFGIPAMLEHGAMGVDEIAQRAGVHEDLIGRILDHLASVEIIGQNNSGKYTKTSTSKFLVPGHDNSLCQWISCELHPLYWRSWEYINDQMRRGDTAFELAHGLPHFQYLANDFEAQVRFDEQMRGASMAMGAVVISHLEFQEGVTIVDVGGGDGSLLAQILERNPTAKGVLFDLPRKGSTLSSAFEKLRCEGRASIERGSFFEAIPPAGDIYIFSRVFHDFNDQAVKRILDNTRAVMRGGERLVIVDIMLDDTASTQRRSSQDVFMMVQLGGRERTFDDLSKMLSMSSFDTTSFTKTETPLSILECSPQQR</sequence>
<evidence type="ECO:0000256" key="3">
    <source>
        <dbReference type="ARBA" id="ARBA00022691"/>
    </source>
</evidence>
<dbReference type="CDD" id="cd02440">
    <property type="entry name" value="AdoMet_MTases"/>
    <property type="match status" value="1"/>
</dbReference>
<evidence type="ECO:0008006" key="9">
    <source>
        <dbReference type="Google" id="ProtNLM"/>
    </source>
</evidence>
<feature type="active site" description="Proton acceptor" evidence="4">
    <location>
        <position position="256"/>
    </location>
</feature>